<feature type="region of interest" description="Disordered" evidence="1">
    <location>
        <begin position="39"/>
        <end position="73"/>
    </location>
</feature>
<evidence type="ECO:0000313" key="2">
    <source>
        <dbReference type="EMBL" id="CAF1045160.1"/>
    </source>
</evidence>
<protein>
    <submittedName>
        <fullName evidence="2">Uncharacterized protein</fullName>
    </submittedName>
</protein>
<dbReference type="AlphaFoldDB" id="A0A814K0Q9"/>
<dbReference type="EMBL" id="CAJNOJ010000076">
    <property type="protein sequence ID" value="CAF1045160.1"/>
    <property type="molecule type" value="Genomic_DNA"/>
</dbReference>
<accession>A0A814K0Q9</accession>
<feature type="compositionally biased region" description="Basic and acidic residues" evidence="1">
    <location>
        <begin position="60"/>
        <end position="73"/>
    </location>
</feature>
<dbReference type="Proteomes" id="UP000663852">
    <property type="component" value="Unassembled WGS sequence"/>
</dbReference>
<organism evidence="2 3">
    <name type="scientific">Adineta ricciae</name>
    <name type="common">Rotifer</name>
    <dbReference type="NCBI Taxonomy" id="249248"/>
    <lineage>
        <taxon>Eukaryota</taxon>
        <taxon>Metazoa</taxon>
        <taxon>Spiralia</taxon>
        <taxon>Gnathifera</taxon>
        <taxon>Rotifera</taxon>
        <taxon>Eurotatoria</taxon>
        <taxon>Bdelloidea</taxon>
        <taxon>Adinetida</taxon>
        <taxon>Adinetidae</taxon>
        <taxon>Adineta</taxon>
    </lineage>
</organism>
<evidence type="ECO:0000256" key="1">
    <source>
        <dbReference type="SAM" id="MobiDB-lite"/>
    </source>
</evidence>
<proteinExistence type="predicted"/>
<evidence type="ECO:0000313" key="3">
    <source>
        <dbReference type="Proteomes" id="UP000663852"/>
    </source>
</evidence>
<sequence>MNLQVQKLQALFQDREDGGITHPETEECVFTTGAFLDTPNIEDSDDDGRATNKYSLQSAEHGEDNYSKKNPDMGIEQRTRKDLIKYAVYDCTSVTELYFRMNPQQTDNDTKIPQCKSRRQFTFNGDNIETNTFDMIEFCVSVTSTVVVIDQ</sequence>
<reference evidence="2" key="1">
    <citation type="submission" date="2021-02" db="EMBL/GenBank/DDBJ databases">
        <authorList>
            <person name="Nowell W R."/>
        </authorList>
    </citation>
    <scope>NUCLEOTIDE SEQUENCE</scope>
</reference>
<gene>
    <name evidence="2" type="ORF">EDS130_LOCUS17137</name>
</gene>
<name>A0A814K0Q9_ADIRI</name>
<comment type="caution">
    <text evidence="2">The sequence shown here is derived from an EMBL/GenBank/DDBJ whole genome shotgun (WGS) entry which is preliminary data.</text>
</comment>